<evidence type="ECO:0000256" key="2">
    <source>
        <dbReference type="ARBA" id="ARBA00022729"/>
    </source>
</evidence>
<proteinExistence type="predicted"/>
<comment type="subcellular location">
    <subcellularLocation>
        <location evidence="1">Endoplasmic reticulum lumen</location>
    </subcellularLocation>
</comment>
<dbReference type="GO" id="GO:0005788">
    <property type="term" value="C:endoplasmic reticulum lumen"/>
    <property type="evidence" value="ECO:0007669"/>
    <property type="project" value="UniProtKB-SubCell"/>
</dbReference>
<evidence type="ECO:0000256" key="4">
    <source>
        <dbReference type="ARBA" id="ARBA00022803"/>
    </source>
</evidence>
<evidence type="ECO:0000256" key="3">
    <source>
        <dbReference type="ARBA" id="ARBA00022737"/>
    </source>
</evidence>
<dbReference type="Pfam" id="PF00226">
    <property type="entry name" value="DnaJ"/>
    <property type="match status" value="1"/>
</dbReference>
<dbReference type="PANTHER" id="PTHR44140">
    <property type="entry name" value="LD25575P"/>
    <property type="match status" value="1"/>
</dbReference>
<organism evidence="11 12">
    <name type="scientific">Ustilago trichophora</name>
    <dbReference type="NCBI Taxonomy" id="86804"/>
    <lineage>
        <taxon>Eukaryota</taxon>
        <taxon>Fungi</taxon>
        <taxon>Dikarya</taxon>
        <taxon>Basidiomycota</taxon>
        <taxon>Ustilaginomycotina</taxon>
        <taxon>Ustilaginomycetes</taxon>
        <taxon>Ustilaginales</taxon>
        <taxon>Ustilaginaceae</taxon>
        <taxon>Ustilago</taxon>
    </lineage>
</organism>
<evidence type="ECO:0000256" key="8">
    <source>
        <dbReference type="SAM" id="Coils"/>
    </source>
</evidence>
<name>A0A5C3EAL3_9BASI</name>
<sequence length="595" mass="64908">MKSRLLPSLLALSWTLCLALGLSSSGVLVRADSSFAPSSHQQATFTNDPALANQHLTHANAALQSGRYQEALSSFDLALQADPTSWLTYYRRATAQLSLGRTSAALQDFQSLLDLNPKFDKAYLQQAKVYLKEGDYDKAKAALKTYNEIHAEKGSADSSPAEANSVRSKLSLVETTLKSLDQLVKELDKAQNANSKGKGKAKELDPTKVDHCIHMAGEVLKISPSHLETRLVRARCQIIKGNVEDAMADWTRVVHLSPSPFLLRRLAVLSYFVVSEPGSQSRDAGLQHLKACLHSDPDNKACAKMHRKVKTLEKSLKKARNFYNSQSYRAVLSALKGGKVGGPTVADEIKEVIKAASQVQPGDEEALIPSNYKGDAIQASGLLLELSTMYCKAYTELNDMDKAMPYCELVLAKDPDNVEAVLARAELALQQEKYEDAVRDLTKAFEASGRTDAKIHQKLQTAQKRLKLNQTKDYYKVLGVKRSDSLATIKKAYRKMARENHPDKGGSQEKMAQINEAWGVLGDEELRKRYDAGDDPNDPMGGQQGGYGNPFAQGGHPFEMFFQQGGGGGFPGGGFGGGGFPGGGFGGQQFHFKMG</sequence>
<dbReference type="Proteomes" id="UP000324022">
    <property type="component" value="Unassembled WGS sequence"/>
</dbReference>
<dbReference type="PRINTS" id="PR00625">
    <property type="entry name" value="JDOMAIN"/>
</dbReference>
<dbReference type="SUPFAM" id="SSF48452">
    <property type="entry name" value="TPR-like"/>
    <property type="match status" value="2"/>
</dbReference>
<dbReference type="FunFam" id="1.25.40.10:FF:000224">
    <property type="entry name" value="DnaJ and TPR domain protein"/>
    <property type="match status" value="1"/>
</dbReference>
<dbReference type="PANTHER" id="PTHR44140:SF2">
    <property type="entry name" value="LD25575P"/>
    <property type="match status" value="1"/>
</dbReference>
<reference evidence="11 12" key="1">
    <citation type="submission" date="2018-03" db="EMBL/GenBank/DDBJ databases">
        <authorList>
            <person name="Guldener U."/>
        </authorList>
    </citation>
    <scope>NUCLEOTIDE SEQUENCE [LARGE SCALE GENOMIC DNA]</scope>
    <source>
        <strain evidence="11 12">NBRC100155</strain>
    </source>
</reference>
<evidence type="ECO:0000313" key="12">
    <source>
        <dbReference type="Proteomes" id="UP000324022"/>
    </source>
</evidence>
<dbReference type="PROSITE" id="PS50005">
    <property type="entry name" value="TPR"/>
    <property type="match status" value="2"/>
</dbReference>
<feature type="signal peptide" evidence="9">
    <location>
        <begin position="1"/>
        <end position="19"/>
    </location>
</feature>
<feature type="repeat" description="TPR" evidence="7">
    <location>
        <begin position="86"/>
        <end position="119"/>
    </location>
</feature>
<dbReference type="InterPro" id="IPR019734">
    <property type="entry name" value="TPR_rpt"/>
</dbReference>
<dbReference type="InterPro" id="IPR051727">
    <property type="entry name" value="DnaJ_C3_Co-chaperones"/>
</dbReference>
<dbReference type="SUPFAM" id="SSF46565">
    <property type="entry name" value="Chaperone J-domain"/>
    <property type="match status" value="1"/>
</dbReference>
<evidence type="ECO:0000256" key="6">
    <source>
        <dbReference type="ARBA" id="ARBA00073740"/>
    </source>
</evidence>
<dbReference type="Gene3D" id="1.25.40.10">
    <property type="entry name" value="Tetratricopeptide repeat domain"/>
    <property type="match status" value="1"/>
</dbReference>
<dbReference type="SMART" id="SM00028">
    <property type="entry name" value="TPR"/>
    <property type="match status" value="6"/>
</dbReference>
<feature type="chain" id="PRO_5023100123" description="Tetratricopeptide repeat and J domain-containing co-chaperone DNJ1" evidence="9">
    <location>
        <begin position="20"/>
        <end position="595"/>
    </location>
</feature>
<evidence type="ECO:0000256" key="1">
    <source>
        <dbReference type="ARBA" id="ARBA00004319"/>
    </source>
</evidence>
<keyword evidence="12" id="KW-1185">Reference proteome</keyword>
<dbReference type="Gene3D" id="1.10.287.110">
    <property type="entry name" value="DnaJ domain"/>
    <property type="match status" value="1"/>
</dbReference>
<dbReference type="Pfam" id="PF14559">
    <property type="entry name" value="TPR_19"/>
    <property type="match status" value="2"/>
</dbReference>
<keyword evidence="4 7" id="KW-0802">TPR repeat</keyword>
<feature type="domain" description="J" evidence="10">
    <location>
        <begin position="473"/>
        <end position="534"/>
    </location>
</feature>
<dbReference type="GO" id="GO:0051087">
    <property type="term" value="F:protein-folding chaperone binding"/>
    <property type="evidence" value="ECO:0007669"/>
    <property type="project" value="TreeGrafter"/>
</dbReference>
<evidence type="ECO:0000313" key="11">
    <source>
        <dbReference type="EMBL" id="SPO26239.1"/>
    </source>
</evidence>
<dbReference type="CDD" id="cd06257">
    <property type="entry name" value="DnaJ"/>
    <property type="match status" value="1"/>
</dbReference>
<dbReference type="SMART" id="SM00271">
    <property type="entry name" value="DnaJ"/>
    <property type="match status" value="1"/>
</dbReference>
<dbReference type="EMBL" id="OOIN01000013">
    <property type="protein sequence ID" value="SPO26239.1"/>
    <property type="molecule type" value="Genomic_DNA"/>
</dbReference>
<dbReference type="InterPro" id="IPR036869">
    <property type="entry name" value="J_dom_sf"/>
</dbReference>
<gene>
    <name evidence="11" type="ORF">UTRI_02515</name>
</gene>
<evidence type="ECO:0000256" key="7">
    <source>
        <dbReference type="PROSITE-ProRule" id="PRU00339"/>
    </source>
</evidence>
<keyword evidence="3" id="KW-0677">Repeat</keyword>
<dbReference type="PROSITE" id="PS50076">
    <property type="entry name" value="DNAJ_2"/>
    <property type="match status" value="1"/>
</dbReference>
<keyword evidence="2 9" id="KW-0732">Signal</keyword>
<keyword evidence="5" id="KW-0256">Endoplasmic reticulum</keyword>
<accession>A0A5C3EAL3</accession>
<evidence type="ECO:0000259" key="10">
    <source>
        <dbReference type="PROSITE" id="PS50076"/>
    </source>
</evidence>
<feature type="repeat" description="TPR" evidence="7">
    <location>
        <begin position="52"/>
        <end position="85"/>
    </location>
</feature>
<dbReference type="InterPro" id="IPR001623">
    <property type="entry name" value="DnaJ_domain"/>
</dbReference>
<dbReference type="GO" id="GO:0051787">
    <property type="term" value="F:misfolded protein binding"/>
    <property type="evidence" value="ECO:0007669"/>
    <property type="project" value="TreeGrafter"/>
</dbReference>
<dbReference type="InterPro" id="IPR011990">
    <property type="entry name" value="TPR-like_helical_dom_sf"/>
</dbReference>
<keyword evidence="8" id="KW-0175">Coiled coil</keyword>
<dbReference type="OrthoDB" id="1726119at2759"/>
<evidence type="ECO:0000256" key="5">
    <source>
        <dbReference type="ARBA" id="ARBA00022824"/>
    </source>
</evidence>
<dbReference type="GO" id="GO:0034975">
    <property type="term" value="P:protein folding in endoplasmic reticulum"/>
    <property type="evidence" value="ECO:0007669"/>
    <property type="project" value="TreeGrafter"/>
</dbReference>
<evidence type="ECO:0000256" key="9">
    <source>
        <dbReference type="SAM" id="SignalP"/>
    </source>
</evidence>
<protein>
    <recommendedName>
        <fullName evidence="6">Tetratricopeptide repeat and J domain-containing co-chaperone DNJ1</fullName>
    </recommendedName>
</protein>
<feature type="coiled-coil region" evidence="8">
    <location>
        <begin position="173"/>
        <end position="200"/>
    </location>
</feature>
<dbReference type="AlphaFoldDB" id="A0A5C3EAL3"/>